<dbReference type="AlphaFoldDB" id="A0A914Y7X4"/>
<keyword evidence="2" id="KW-1185">Reference proteome</keyword>
<evidence type="ECO:0000256" key="1">
    <source>
        <dbReference type="SAM" id="MobiDB-lite"/>
    </source>
</evidence>
<evidence type="ECO:0000313" key="2">
    <source>
        <dbReference type="Proteomes" id="UP000887577"/>
    </source>
</evidence>
<protein>
    <submittedName>
        <fullName evidence="3">Uncharacterized protein</fullName>
    </submittedName>
</protein>
<accession>A0A914Y7X4</accession>
<feature type="region of interest" description="Disordered" evidence="1">
    <location>
        <begin position="1"/>
        <end position="26"/>
    </location>
</feature>
<evidence type="ECO:0000313" key="3">
    <source>
        <dbReference type="WBParaSite" id="PSU_v2.g15374.t1"/>
    </source>
</evidence>
<name>A0A914Y7X4_9BILA</name>
<organism evidence="2 3">
    <name type="scientific">Panagrolaimus superbus</name>
    <dbReference type="NCBI Taxonomy" id="310955"/>
    <lineage>
        <taxon>Eukaryota</taxon>
        <taxon>Metazoa</taxon>
        <taxon>Ecdysozoa</taxon>
        <taxon>Nematoda</taxon>
        <taxon>Chromadorea</taxon>
        <taxon>Rhabditida</taxon>
        <taxon>Tylenchina</taxon>
        <taxon>Panagrolaimomorpha</taxon>
        <taxon>Panagrolaimoidea</taxon>
        <taxon>Panagrolaimidae</taxon>
        <taxon>Panagrolaimus</taxon>
    </lineage>
</organism>
<proteinExistence type="predicted"/>
<reference evidence="3" key="1">
    <citation type="submission" date="2022-11" db="UniProtKB">
        <authorList>
            <consortium name="WormBaseParasite"/>
        </authorList>
    </citation>
    <scope>IDENTIFICATION</scope>
</reference>
<feature type="compositionally biased region" description="Basic and acidic residues" evidence="1">
    <location>
        <begin position="1"/>
        <end position="18"/>
    </location>
</feature>
<feature type="region of interest" description="Disordered" evidence="1">
    <location>
        <begin position="68"/>
        <end position="89"/>
    </location>
</feature>
<dbReference type="Proteomes" id="UP000887577">
    <property type="component" value="Unplaced"/>
</dbReference>
<sequence length="200" mass="23244">MTIQSKRDQEKIKERFSNKEPLPGRKRARSVFNDTLDNANDTIAETTISNTTSSARSRRTRTLINPNYREDNNLNESRNTLKRKDESRLSESFDHLSNISFSTPSSTGYQEVPSSAWNYGYDSLGRFQKRIIVMDLNDKKYAHEYGIYKGCGTRCLGCYRVKNSYRNAKFDNQKKLFVPTNHLCTPKLYAEIKEEQKKIC</sequence>
<dbReference type="WBParaSite" id="PSU_v2.g15374.t1">
    <property type="protein sequence ID" value="PSU_v2.g15374.t1"/>
    <property type="gene ID" value="PSU_v2.g15374"/>
</dbReference>